<keyword evidence="2 12" id="KW-0235">DNA replication</keyword>
<dbReference type="InterPro" id="IPR042115">
    <property type="entry name" value="PriA_3primeBD_sf"/>
</dbReference>
<dbReference type="InterPro" id="IPR014001">
    <property type="entry name" value="Helicase_ATP-bd"/>
</dbReference>
<dbReference type="NCBIfam" id="TIGR00595">
    <property type="entry name" value="priA"/>
    <property type="match status" value="1"/>
</dbReference>
<keyword evidence="7 12" id="KW-0862">Zinc</keyword>
<feature type="binding site" evidence="12">
    <location>
        <position position="502"/>
    </location>
    <ligand>
        <name>Zn(2+)</name>
        <dbReference type="ChEBI" id="CHEBI:29105"/>
        <label>1</label>
    </ligand>
</feature>
<dbReference type="Gene3D" id="3.40.1440.60">
    <property type="entry name" value="PriA, 3(prime) DNA-binding domain"/>
    <property type="match status" value="1"/>
</dbReference>
<dbReference type="GO" id="GO:0006310">
    <property type="term" value="P:DNA recombination"/>
    <property type="evidence" value="ECO:0007669"/>
    <property type="project" value="InterPro"/>
</dbReference>
<feature type="binding site" evidence="12">
    <location>
        <position position="514"/>
    </location>
    <ligand>
        <name>Zn(2+)</name>
        <dbReference type="ChEBI" id="CHEBI:29105"/>
        <label>2</label>
    </ligand>
</feature>
<feature type="binding site" evidence="12">
    <location>
        <position position="505"/>
    </location>
    <ligand>
        <name>Zn(2+)</name>
        <dbReference type="ChEBI" id="CHEBI:29105"/>
        <label>1</label>
    </ligand>
</feature>
<feature type="binding site" evidence="12">
    <location>
        <position position="545"/>
    </location>
    <ligand>
        <name>Zn(2+)</name>
        <dbReference type="ChEBI" id="CHEBI:29105"/>
        <label>1</label>
    </ligand>
</feature>
<dbReference type="OrthoDB" id="9759544at2"/>
<dbReference type="InterPro" id="IPR041236">
    <property type="entry name" value="PriA_C"/>
</dbReference>
<feature type="domain" description="Helicase C-terminal" evidence="14">
    <location>
        <begin position="472"/>
        <end position="694"/>
    </location>
</feature>
<dbReference type="Proteomes" id="UP000426444">
    <property type="component" value="Chromosome"/>
</dbReference>
<dbReference type="SMART" id="SM00487">
    <property type="entry name" value="DEXDc"/>
    <property type="match status" value="1"/>
</dbReference>
<evidence type="ECO:0000256" key="10">
    <source>
        <dbReference type="ARBA" id="ARBA00023235"/>
    </source>
</evidence>
<dbReference type="PANTHER" id="PTHR30580">
    <property type="entry name" value="PRIMOSOMAL PROTEIN N"/>
    <property type="match status" value="1"/>
</dbReference>
<evidence type="ECO:0000256" key="3">
    <source>
        <dbReference type="ARBA" id="ARBA00022723"/>
    </source>
</evidence>
<dbReference type="Pfam" id="PF00270">
    <property type="entry name" value="DEAD"/>
    <property type="match status" value="1"/>
</dbReference>
<evidence type="ECO:0000313" key="16">
    <source>
        <dbReference type="Proteomes" id="UP000426444"/>
    </source>
</evidence>
<evidence type="ECO:0000256" key="6">
    <source>
        <dbReference type="ARBA" id="ARBA00022806"/>
    </source>
</evidence>
<dbReference type="InterPro" id="IPR001650">
    <property type="entry name" value="Helicase_C-like"/>
</dbReference>
<keyword evidence="4 12" id="KW-0547">Nucleotide-binding</keyword>
<dbReference type="GO" id="GO:0016787">
    <property type="term" value="F:hydrolase activity"/>
    <property type="evidence" value="ECO:0007669"/>
    <property type="project" value="UniProtKB-KW"/>
</dbReference>
<keyword evidence="10 12" id="KW-0413">Isomerase</keyword>
<evidence type="ECO:0000256" key="4">
    <source>
        <dbReference type="ARBA" id="ARBA00022741"/>
    </source>
</evidence>
<dbReference type="Pfam" id="PF18074">
    <property type="entry name" value="PriA_C"/>
    <property type="match status" value="1"/>
</dbReference>
<keyword evidence="9 12" id="KW-0238">DNA-binding</keyword>
<sequence>MDTYAKILLKLPYRLDHPYIYSIPEKINEVNLTGKRALVEFGNQKIEGIIVETFKSLSKSLEFKNIKPIIKVLDIDPVITPELLNLTYWMSDKYNCSFYRVVNTMIPKLLSSKRNNVIIPLISESELDLNTFETSVQIFLKELLSKGEVSINYARKHLSTYQLNALISRGLINFSTTYKTTKWQRQGYIYEISEFDYEDLDVLRKKAYRQAEAMEIIYKNKSIKKEKLEKLIPRNSIKSLLQKGYIRLTKQQNTVKNPNIKLTTEQTNAIEHINKYINQKTFIEFLVYGITGSGKTEIYIQSAQKAINDGLGVIVLVPEIALTRHLVESFSTRIAKMAVVHSQMSDGERYDEWQRIKNGEVDLVLGTRSAIFAPIPKLGLIIVDEEQETSYKQEETPKYHAREVARKRAEMSNSILILGSATPSIETFYKAIKGDTKLLTLNKRVKGANLPTISVVDLKKSREKGYTIFSDYLEEKIKHVLYKGEQVILFLNRRGYSPYVICTNCGKVTNCPNCSVSITYHLKDDKYICHYCNYQISPGITCSNCGLQKINYTGLGTQKIEEEALKLFPNASIQRLDIDISKRKGIQEEIINNMKKKQIDILIGTQMVAKGFDFPNVSLVGIINADTMLNIPDFRAAERCVQLILQAAGRAGRANVSGEVIIQTFDTSNKIIEIFANQDYFEFYTEEIKMRNLLEYPPFTNILRIVVTGLNSEIVKEKVDYIKNYLEEIIDASEENITILGPAPCPLYKLKNKYRYQIIIKSPNEPFLNSIVKNLSYDLPSDNEKIEIDINPLIFM</sequence>
<dbReference type="KEGG" id="salq:SYNTR_1026"/>
<dbReference type="PROSITE" id="PS51192">
    <property type="entry name" value="HELICASE_ATP_BIND_1"/>
    <property type="match status" value="1"/>
</dbReference>
<evidence type="ECO:0000256" key="12">
    <source>
        <dbReference type="HAMAP-Rule" id="MF_00983"/>
    </source>
</evidence>
<feature type="domain" description="Helicase ATP-binding" evidence="13">
    <location>
        <begin position="276"/>
        <end position="441"/>
    </location>
</feature>
<evidence type="ECO:0000256" key="9">
    <source>
        <dbReference type="ARBA" id="ARBA00023125"/>
    </source>
</evidence>
<comment type="subunit">
    <text evidence="12">Component of the replication restart primosome.</text>
</comment>
<dbReference type="FunFam" id="3.40.50.300:FF:000489">
    <property type="entry name" value="Primosome assembly protein PriA"/>
    <property type="match status" value="1"/>
</dbReference>
<evidence type="ECO:0000256" key="7">
    <source>
        <dbReference type="ARBA" id="ARBA00022833"/>
    </source>
</evidence>
<feature type="binding site" evidence="12">
    <location>
        <position position="511"/>
    </location>
    <ligand>
        <name>Zn(2+)</name>
        <dbReference type="ChEBI" id="CHEBI:29105"/>
        <label>2</label>
    </ligand>
</feature>
<gene>
    <name evidence="12" type="primary">priA</name>
    <name evidence="15" type="ORF">SYNTR_1026</name>
</gene>
<dbReference type="Pfam" id="PF18319">
    <property type="entry name" value="Zn_ribbon_PriA"/>
    <property type="match status" value="1"/>
</dbReference>
<dbReference type="GO" id="GO:0006270">
    <property type="term" value="P:DNA replication initiation"/>
    <property type="evidence" value="ECO:0007669"/>
    <property type="project" value="TreeGrafter"/>
</dbReference>
<dbReference type="AlphaFoldDB" id="A0A6I6DBD9"/>
<dbReference type="GO" id="GO:0006302">
    <property type="term" value="P:double-strand break repair"/>
    <property type="evidence" value="ECO:0007669"/>
    <property type="project" value="InterPro"/>
</dbReference>
<dbReference type="CDD" id="cd18804">
    <property type="entry name" value="SF2_C_priA"/>
    <property type="match status" value="1"/>
</dbReference>
<evidence type="ECO:0000259" key="14">
    <source>
        <dbReference type="PROSITE" id="PS51194"/>
    </source>
</evidence>
<comment type="cofactor">
    <cofactor evidence="12">
        <name>Zn(2+)</name>
        <dbReference type="ChEBI" id="CHEBI:29105"/>
    </cofactor>
    <text evidence="12">Binds 2 zinc ions per subunit.</text>
</comment>
<dbReference type="InterPro" id="IPR027417">
    <property type="entry name" value="P-loop_NTPase"/>
</dbReference>
<evidence type="ECO:0000313" key="15">
    <source>
        <dbReference type="EMBL" id="QGT99619.1"/>
    </source>
</evidence>
<dbReference type="GO" id="GO:0005524">
    <property type="term" value="F:ATP binding"/>
    <property type="evidence" value="ECO:0007669"/>
    <property type="project" value="UniProtKB-UniRule"/>
</dbReference>
<keyword evidence="3 12" id="KW-0479">Metal-binding</keyword>
<reference evidence="16" key="1">
    <citation type="journal article" date="2019" name="Microbiology">
        <title>Complete Genome Sequence of an Uncultured Bacterium of the Candidate Phylum Bipolaricaulota.</title>
        <authorList>
            <person name="Kadnikov V.V."/>
            <person name="Mardanov A.V."/>
            <person name="Beletsky A.V."/>
            <person name="Frank Y.A."/>
            <person name="Karnachuk O.V."/>
            <person name="Ravin N.V."/>
        </authorList>
    </citation>
    <scope>NUCLEOTIDE SEQUENCE [LARGE SCALE GENOMIC DNA]</scope>
</reference>
<dbReference type="GO" id="GO:0043138">
    <property type="term" value="F:3'-5' DNA helicase activity"/>
    <property type="evidence" value="ECO:0007669"/>
    <property type="project" value="UniProtKB-EC"/>
</dbReference>
<keyword evidence="5 12" id="KW-0378">Hydrolase</keyword>
<comment type="catalytic activity">
    <reaction evidence="12">
        <text>Couples ATP hydrolysis with the unwinding of duplex DNA by translocating in the 3'-5' direction.</text>
        <dbReference type="EC" id="5.6.2.4"/>
    </reaction>
</comment>
<feature type="binding site" evidence="12">
    <location>
        <position position="529"/>
    </location>
    <ligand>
        <name>Zn(2+)</name>
        <dbReference type="ChEBI" id="CHEBI:29105"/>
        <label>2</label>
    </ligand>
</feature>
<evidence type="ECO:0000256" key="2">
    <source>
        <dbReference type="ARBA" id="ARBA00022705"/>
    </source>
</evidence>
<dbReference type="SMART" id="SM00490">
    <property type="entry name" value="HELICc"/>
    <property type="match status" value="1"/>
</dbReference>
<dbReference type="PANTHER" id="PTHR30580:SF0">
    <property type="entry name" value="PRIMOSOMAL PROTEIN N"/>
    <property type="match status" value="1"/>
</dbReference>
<dbReference type="RefSeq" id="WP_156203498.1">
    <property type="nucleotide sequence ID" value="NZ_CP046457.1"/>
</dbReference>
<dbReference type="SUPFAM" id="SSF52540">
    <property type="entry name" value="P-loop containing nucleoside triphosphate hydrolases"/>
    <property type="match status" value="1"/>
</dbReference>
<dbReference type="Pfam" id="PF00271">
    <property type="entry name" value="Helicase_C"/>
    <property type="match status" value="1"/>
</dbReference>
<dbReference type="GO" id="GO:1990077">
    <property type="term" value="C:primosome complex"/>
    <property type="evidence" value="ECO:0007669"/>
    <property type="project" value="UniProtKB-UniRule"/>
</dbReference>
<accession>A0A6I6DBD9</accession>
<dbReference type="EC" id="5.6.2.4" evidence="12"/>
<organism evidence="15 16">
    <name type="scientific">Candidatus Syntrophocurvum alkaliphilum</name>
    <dbReference type="NCBI Taxonomy" id="2293317"/>
    <lineage>
        <taxon>Bacteria</taxon>
        <taxon>Bacillati</taxon>
        <taxon>Bacillota</taxon>
        <taxon>Clostridia</taxon>
        <taxon>Eubacteriales</taxon>
        <taxon>Syntrophomonadaceae</taxon>
        <taxon>Candidatus Syntrophocurvum</taxon>
    </lineage>
</organism>
<evidence type="ECO:0000259" key="13">
    <source>
        <dbReference type="PROSITE" id="PS51192"/>
    </source>
</evidence>
<keyword evidence="1 12" id="KW-0639">Primosome</keyword>
<name>A0A6I6DBD9_9FIRM</name>
<evidence type="ECO:0000256" key="8">
    <source>
        <dbReference type="ARBA" id="ARBA00022840"/>
    </source>
</evidence>
<dbReference type="EMBL" id="CP046457">
    <property type="protein sequence ID" value="QGT99619.1"/>
    <property type="molecule type" value="Genomic_DNA"/>
</dbReference>
<evidence type="ECO:0000256" key="11">
    <source>
        <dbReference type="ARBA" id="ARBA00048988"/>
    </source>
</evidence>
<proteinExistence type="inferred from homology"/>
<comment type="function">
    <text evidence="12">Initiates the restart of stalled replication forks, which reloads the replicative helicase on sites other than the origin of replication. Recognizes and binds to abandoned replication forks and remodels them to uncover a helicase loading site. Promotes assembly of the primosome at these replication forks.</text>
</comment>
<dbReference type="Gene3D" id="3.40.50.300">
    <property type="entry name" value="P-loop containing nucleotide triphosphate hydrolases"/>
    <property type="match status" value="2"/>
</dbReference>
<dbReference type="InterPro" id="IPR040498">
    <property type="entry name" value="PriA_CRR"/>
</dbReference>
<dbReference type="HAMAP" id="MF_00983">
    <property type="entry name" value="PriA"/>
    <property type="match status" value="1"/>
</dbReference>
<evidence type="ECO:0000256" key="5">
    <source>
        <dbReference type="ARBA" id="ARBA00022801"/>
    </source>
</evidence>
<keyword evidence="8 12" id="KW-0067">ATP-binding</keyword>
<dbReference type="GO" id="GO:0008270">
    <property type="term" value="F:zinc ion binding"/>
    <property type="evidence" value="ECO:0007669"/>
    <property type="project" value="UniProtKB-UniRule"/>
</dbReference>
<dbReference type="InterPro" id="IPR005259">
    <property type="entry name" value="PriA"/>
</dbReference>
<dbReference type="GO" id="GO:0003677">
    <property type="term" value="F:DNA binding"/>
    <property type="evidence" value="ECO:0007669"/>
    <property type="project" value="UniProtKB-UniRule"/>
</dbReference>
<keyword evidence="6 12" id="KW-0347">Helicase</keyword>
<comment type="similarity">
    <text evidence="12">Belongs to the helicase family. PriA subfamily.</text>
</comment>
<evidence type="ECO:0000256" key="1">
    <source>
        <dbReference type="ARBA" id="ARBA00022515"/>
    </source>
</evidence>
<dbReference type="PROSITE" id="PS51194">
    <property type="entry name" value="HELICASE_CTER"/>
    <property type="match status" value="1"/>
</dbReference>
<dbReference type="InterPro" id="IPR011545">
    <property type="entry name" value="DEAD/DEAH_box_helicase_dom"/>
</dbReference>
<dbReference type="Pfam" id="PF17764">
    <property type="entry name" value="PriA_3primeBD"/>
    <property type="match status" value="1"/>
</dbReference>
<dbReference type="InterPro" id="IPR041222">
    <property type="entry name" value="PriA_3primeBD"/>
</dbReference>
<feature type="binding site" evidence="12">
    <location>
        <position position="532"/>
    </location>
    <ligand>
        <name>Zn(2+)</name>
        <dbReference type="ChEBI" id="CHEBI:29105"/>
        <label>2</label>
    </ligand>
</feature>
<protein>
    <recommendedName>
        <fullName evidence="12">Replication restart protein PriA</fullName>
    </recommendedName>
    <alternativeName>
        <fullName evidence="12">ATP-dependent DNA helicase PriA</fullName>
        <ecNumber evidence="12">5.6.2.4</ecNumber>
    </alternativeName>
    <alternativeName>
        <fullName evidence="12">DNA 3'-5' helicase PriA</fullName>
    </alternativeName>
</protein>
<feature type="binding site" evidence="12">
    <location>
        <position position="542"/>
    </location>
    <ligand>
        <name>Zn(2+)</name>
        <dbReference type="ChEBI" id="CHEBI:29105"/>
        <label>1</label>
    </ligand>
</feature>
<comment type="catalytic activity">
    <reaction evidence="11 12">
        <text>ATP + H2O = ADP + phosphate + H(+)</text>
        <dbReference type="Rhea" id="RHEA:13065"/>
        <dbReference type="ChEBI" id="CHEBI:15377"/>
        <dbReference type="ChEBI" id="CHEBI:15378"/>
        <dbReference type="ChEBI" id="CHEBI:30616"/>
        <dbReference type="ChEBI" id="CHEBI:43474"/>
        <dbReference type="ChEBI" id="CHEBI:456216"/>
        <dbReference type="EC" id="5.6.2.4"/>
    </reaction>
</comment>
<dbReference type="CDD" id="cd17929">
    <property type="entry name" value="DEXHc_priA"/>
    <property type="match status" value="1"/>
</dbReference>
<keyword evidence="16" id="KW-1185">Reference proteome</keyword>
<dbReference type="GO" id="GO:0006269">
    <property type="term" value="P:DNA replication, synthesis of primer"/>
    <property type="evidence" value="ECO:0007669"/>
    <property type="project" value="UniProtKB-KW"/>
</dbReference>